<dbReference type="InterPro" id="IPR011234">
    <property type="entry name" value="Fumarylacetoacetase-like_C"/>
</dbReference>
<keyword evidence="2" id="KW-0479">Metal-binding</keyword>
<dbReference type="SUPFAM" id="SSF56529">
    <property type="entry name" value="FAH"/>
    <property type="match status" value="1"/>
</dbReference>
<dbReference type="PANTHER" id="PTHR42796">
    <property type="entry name" value="FUMARYLACETOACETATE HYDROLASE DOMAIN-CONTAINING PROTEIN 2A-RELATED"/>
    <property type="match status" value="1"/>
</dbReference>
<dbReference type="GO" id="GO:0046872">
    <property type="term" value="F:metal ion binding"/>
    <property type="evidence" value="ECO:0007669"/>
    <property type="project" value="UniProtKB-KW"/>
</dbReference>
<dbReference type="GO" id="GO:0016853">
    <property type="term" value="F:isomerase activity"/>
    <property type="evidence" value="ECO:0007669"/>
    <property type="project" value="UniProtKB-ARBA"/>
</dbReference>
<evidence type="ECO:0000256" key="1">
    <source>
        <dbReference type="ARBA" id="ARBA00010211"/>
    </source>
</evidence>
<dbReference type="FunFam" id="3.90.850.10:FF:000002">
    <property type="entry name" value="2-hydroxyhepta-2,4-diene-1,7-dioate isomerase"/>
    <property type="match status" value="1"/>
</dbReference>
<dbReference type="Pfam" id="PF01557">
    <property type="entry name" value="FAA_hydrolase"/>
    <property type="match status" value="1"/>
</dbReference>
<dbReference type="InterPro" id="IPR036663">
    <property type="entry name" value="Fumarylacetoacetase_C_sf"/>
</dbReference>
<evidence type="ECO:0000259" key="3">
    <source>
        <dbReference type="Pfam" id="PF01557"/>
    </source>
</evidence>
<dbReference type="PANTHER" id="PTHR42796:SF4">
    <property type="entry name" value="FUMARYLACETOACETATE HYDROLASE DOMAIN-CONTAINING PROTEIN 2A"/>
    <property type="match status" value="1"/>
</dbReference>
<proteinExistence type="inferred from homology"/>
<comment type="similarity">
    <text evidence="1">Belongs to the FAH family.</text>
</comment>
<evidence type="ECO:0000313" key="4">
    <source>
        <dbReference type="EMBL" id="SVC24650.1"/>
    </source>
</evidence>
<gene>
    <name evidence="4" type="ORF">METZ01_LOCUS277504</name>
</gene>
<dbReference type="EMBL" id="UINC01081109">
    <property type="protein sequence ID" value="SVC24650.1"/>
    <property type="molecule type" value="Genomic_DNA"/>
</dbReference>
<reference evidence="4" key="1">
    <citation type="submission" date="2018-05" db="EMBL/GenBank/DDBJ databases">
        <authorList>
            <person name="Lanie J.A."/>
            <person name="Ng W.-L."/>
            <person name="Kazmierczak K.M."/>
            <person name="Andrzejewski T.M."/>
            <person name="Davidsen T.M."/>
            <person name="Wayne K.J."/>
            <person name="Tettelin H."/>
            <person name="Glass J.I."/>
            <person name="Rusch D."/>
            <person name="Podicherti R."/>
            <person name="Tsui H.-C.T."/>
            <person name="Winkler M.E."/>
        </authorList>
    </citation>
    <scope>NUCLEOTIDE SEQUENCE</scope>
</reference>
<feature type="domain" description="Fumarylacetoacetase-like C-terminal" evidence="3">
    <location>
        <begin position="98"/>
        <end position="303"/>
    </location>
</feature>
<feature type="non-terminal residue" evidence="4">
    <location>
        <position position="1"/>
    </location>
</feature>
<protein>
    <recommendedName>
        <fullName evidence="3">Fumarylacetoacetase-like C-terminal domain-containing protein</fullName>
    </recommendedName>
</protein>
<dbReference type="Gene3D" id="3.90.850.10">
    <property type="entry name" value="Fumarylacetoacetase-like, C-terminal domain"/>
    <property type="match status" value="1"/>
</dbReference>
<accession>A0A382KJL0</accession>
<dbReference type="InterPro" id="IPR051121">
    <property type="entry name" value="FAH"/>
</dbReference>
<dbReference type="GO" id="GO:0019752">
    <property type="term" value="P:carboxylic acid metabolic process"/>
    <property type="evidence" value="ECO:0007669"/>
    <property type="project" value="UniProtKB-ARBA"/>
</dbReference>
<evidence type="ECO:0000256" key="2">
    <source>
        <dbReference type="ARBA" id="ARBA00022723"/>
    </source>
</evidence>
<name>A0A382KJL0_9ZZZZ</name>
<organism evidence="4">
    <name type="scientific">marine metagenome</name>
    <dbReference type="NCBI Taxonomy" id="408172"/>
    <lineage>
        <taxon>unclassified sequences</taxon>
        <taxon>metagenomes</taxon>
        <taxon>ecological metagenomes</taxon>
    </lineage>
</organism>
<dbReference type="AlphaFoldDB" id="A0A382KJL0"/>
<sequence length="307" mass="33482">VGIIIDTVCLPNHHAVFLQPQSERSVMKLLRYGEVGAEKPGMLDEQGDIRDLSSIVSDISPAIIDAGDLDGLKSVDPASLPRVENNPRLGPCVGRIGKFVCIGLNYSDHAKETGMPIPTEPIVFMKTTSSISGPDDDIELIRGSVKTDWEVELGIVVGKHTKYVSEENALDHVAGYCVVNDVSERQWQLEQGGQWIKGKSGDTYGPIGPWFVTRDEIPDPQNLDLWLEVNDKRHQDGNTRTMIFPVSTIISYLSQCMSLQPGDVIATGTPPGVGQGMKPPVYLRAGDRLRLGVEGLGIQQQTVIDSK</sequence>